<dbReference type="CDD" id="cd01992">
    <property type="entry name" value="TilS_N"/>
    <property type="match status" value="1"/>
</dbReference>
<protein>
    <recommendedName>
        <fullName evidence="8">tRNA(Ile)-lysidine synthase</fullName>
        <ecNumber evidence="8">6.3.4.19</ecNumber>
    </recommendedName>
    <alternativeName>
        <fullName evidence="8">tRNA(Ile)-2-lysyl-cytidine synthase</fullName>
    </alternativeName>
    <alternativeName>
        <fullName evidence="8">tRNA(Ile)-lysidine synthetase</fullName>
    </alternativeName>
</protein>
<comment type="domain">
    <text evidence="8">The N-terminal region contains the highly conserved SGGXDS motif, predicted to be a P-loop motif involved in ATP binding.</text>
</comment>
<evidence type="ECO:0000256" key="7">
    <source>
        <dbReference type="ARBA" id="ARBA00048539"/>
    </source>
</evidence>
<dbReference type="EC" id="6.3.4.19" evidence="8"/>
<evidence type="ECO:0000259" key="9">
    <source>
        <dbReference type="SMART" id="SM00977"/>
    </source>
</evidence>
<dbReference type="GO" id="GO:0006400">
    <property type="term" value="P:tRNA modification"/>
    <property type="evidence" value="ECO:0007669"/>
    <property type="project" value="UniProtKB-UniRule"/>
</dbReference>
<proteinExistence type="inferred from homology"/>
<gene>
    <name evidence="8" type="primary">tilS</name>
    <name evidence="10" type="ORF">Mucpa_1580</name>
</gene>
<feature type="domain" description="Lysidine-tRNA(Ile) synthetase C-terminal" evidence="9">
    <location>
        <begin position="365"/>
        <end position="438"/>
    </location>
</feature>
<dbReference type="InterPro" id="IPR012796">
    <property type="entry name" value="Lysidine-tRNA-synth_C"/>
</dbReference>
<dbReference type="SUPFAM" id="SSF56037">
    <property type="entry name" value="PheT/TilS domain"/>
    <property type="match status" value="1"/>
</dbReference>
<dbReference type="GO" id="GO:0005737">
    <property type="term" value="C:cytoplasm"/>
    <property type="evidence" value="ECO:0007669"/>
    <property type="project" value="UniProtKB-SubCell"/>
</dbReference>
<evidence type="ECO:0000256" key="1">
    <source>
        <dbReference type="ARBA" id="ARBA00004496"/>
    </source>
</evidence>
<dbReference type="Gene3D" id="3.40.50.620">
    <property type="entry name" value="HUPs"/>
    <property type="match status" value="1"/>
</dbReference>
<evidence type="ECO:0000256" key="2">
    <source>
        <dbReference type="ARBA" id="ARBA00022490"/>
    </source>
</evidence>
<evidence type="ECO:0000313" key="10">
    <source>
        <dbReference type="EMBL" id="EHQ25738.1"/>
    </source>
</evidence>
<keyword evidence="11" id="KW-1185">Reference proteome</keyword>
<evidence type="ECO:0000256" key="3">
    <source>
        <dbReference type="ARBA" id="ARBA00022598"/>
    </source>
</evidence>
<feature type="binding site" evidence="8">
    <location>
        <begin position="28"/>
        <end position="33"/>
    </location>
    <ligand>
        <name>ATP</name>
        <dbReference type="ChEBI" id="CHEBI:30616"/>
    </ligand>
</feature>
<dbReference type="NCBIfam" id="TIGR02432">
    <property type="entry name" value="lysidine_TilS_N"/>
    <property type="match status" value="1"/>
</dbReference>
<dbReference type="NCBIfam" id="TIGR02433">
    <property type="entry name" value="lysidine_TilS_C"/>
    <property type="match status" value="1"/>
</dbReference>
<dbReference type="GO" id="GO:0032267">
    <property type="term" value="F:tRNA(Ile)-lysidine synthase activity"/>
    <property type="evidence" value="ECO:0007669"/>
    <property type="project" value="UniProtKB-EC"/>
</dbReference>
<dbReference type="HOGENOM" id="CLU_018869_0_1_10"/>
<dbReference type="SMART" id="SM00977">
    <property type="entry name" value="TilS_C"/>
    <property type="match status" value="1"/>
</dbReference>
<name>H1Y4A4_9SPHI</name>
<evidence type="ECO:0000256" key="8">
    <source>
        <dbReference type="HAMAP-Rule" id="MF_01161"/>
    </source>
</evidence>
<accession>H1Y4A4</accession>
<dbReference type="OrthoDB" id="9807403at2"/>
<keyword evidence="4 8" id="KW-0819">tRNA processing</keyword>
<comment type="similarity">
    <text evidence="8">Belongs to the tRNA(Ile)-lysidine synthase family.</text>
</comment>
<dbReference type="HAMAP" id="MF_01161">
    <property type="entry name" value="tRNA_Ile_lys_synt"/>
    <property type="match status" value="1"/>
</dbReference>
<dbReference type="InterPro" id="IPR012094">
    <property type="entry name" value="tRNA_Ile_lys_synt"/>
</dbReference>
<evidence type="ECO:0000256" key="4">
    <source>
        <dbReference type="ARBA" id="ARBA00022694"/>
    </source>
</evidence>
<dbReference type="STRING" id="714943.Mucpa_1580"/>
<comment type="catalytic activity">
    <reaction evidence="7 8">
        <text>cytidine(34) in tRNA(Ile2) + L-lysine + ATP = lysidine(34) in tRNA(Ile2) + AMP + diphosphate + H(+)</text>
        <dbReference type="Rhea" id="RHEA:43744"/>
        <dbReference type="Rhea" id="RHEA-COMP:10625"/>
        <dbReference type="Rhea" id="RHEA-COMP:10670"/>
        <dbReference type="ChEBI" id="CHEBI:15378"/>
        <dbReference type="ChEBI" id="CHEBI:30616"/>
        <dbReference type="ChEBI" id="CHEBI:32551"/>
        <dbReference type="ChEBI" id="CHEBI:33019"/>
        <dbReference type="ChEBI" id="CHEBI:82748"/>
        <dbReference type="ChEBI" id="CHEBI:83665"/>
        <dbReference type="ChEBI" id="CHEBI:456215"/>
        <dbReference type="EC" id="6.3.4.19"/>
    </reaction>
</comment>
<dbReference type="eggNOG" id="COG0037">
    <property type="taxonomic scope" value="Bacteria"/>
</dbReference>
<dbReference type="PANTHER" id="PTHR43033">
    <property type="entry name" value="TRNA(ILE)-LYSIDINE SYNTHASE-RELATED"/>
    <property type="match status" value="1"/>
</dbReference>
<keyword evidence="5 8" id="KW-0547">Nucleotide-binding</keyword>
<dbReference type="PANTHER" id="PTHR43033:SF1">
    <property type="entry name" value="TRNA(ILE)-LYSIDINE SYNTHASE-RELATED"/>
    <property type="match status" value="1"/>
</dbReference>
<dbReference type="AlphaFoldDB" id="H1Y4A4"/>
<comment type="subcellular location">
    <subcellularLocation>
        <location evidence="1 8">Cytoplasm</location>
    </subcellularLocation>
</comment>
<organism evidence="10 11">
    <name type="scientific">Mucilaginibacter paludis DSM 18603</name>
    <dbReference type="NCBI Taxonomy" id="714943"/>
    <lineage>
        <taxon>Bacteria</taxon>
        <taxon>Pseudomonadati</taxon>
        <taxon>Bacteroidota</taxon>
        <taxon>Sphingobacteriia</taxon>
        <taxon>Sphingobacteriales</taxon>
        <taxon>Sphingobacteriaceae</taxon>
        <taxon>Mucilaginibacter</taxon>
    </lineage>
</organism>
<sequence>MLPVQSFLNFIAQNQLFTQNDRLLVAVSGGRDSVVLAHLLKQAGFNFGIAHCNFQLRIDEAQAEQAFTSQLADALTVPFHTISFDTQTYARQNGISTQMAARDLRYTWFEQIRNEHGYSYIAVAHHQNDSVETILLNLTRGTGIAGMHGILPQNGYLVRPLLFLNRDEIDTIVDQNGLHFMEDSSNASSKYARNKIRHQVIPPLKELNPKLEETFDRNMERFRELELLLNHQLEQLKQQMMVQVGDEIHLHISAVKSLYPQRLLLYGLLHPYGFSEPVIEDVMASLDKHAGRVFESQGFVLLLDRDKLILSKRRERPGPVLIHQNDHEVYYSQFKITLLHDDSPLIIRDNPMALSANADKLIFPLTIRSWQEGDYFCPMGMKGKKKLSDFFVNEKIPLHQKDQIPILINGNGEVIWIAGHRPDERYKVSEHTEKVIIFELYKLNL</sequence>
<evidence type="ECO:0000256" key="6">
    <source>
        <dbReference type="ARBA" id="ARBA00022840"/>
    </source>
</evidence>
<keyword evidence="6 8" id="KW-0067">ATP-binding</keyword>
<dbReference type="InterPro" id="IPR011063">
    <property type="entry name" value="TilS/TtcA_N"/>
</dbReference>
<evidence type="ECO:0000313" key="11">
    <source>
        <dbReference type="Proteomes" id="UP000002774"/>
    </source>
</evidence>
<dbReference type="RefSeq" id="WP_008505615.1">
    <property type="nucleotide sequence ID" value="NZ_CM001403.1"/>
</dbReference>
<reference evidence="10" key="1">
    <citation type="submission" date="2011-09" db="EMBL/GenBank/DDBJ databases">
        <title>The permanent draft genome of Mucilaginibacter paludis DSM 18603.</title>
        <authorList>
            <consortium name="US DOE Joint Genome Institute (JGI-PGF)"/>
            <person name="Lucas S."/>
            <person name="Han J."/>
            <person name="Lapidus A."/>
            <person name="Bruce D."/>
            <person name="Goodwin L."/>
            <person name="Pitluck S."/>
            <person name="Peters L."/>
            <person name="Kyrpides N."/>
            <person name="Mavromatis K."/>
            <person name="Ivanova N."/>
            <person name="Mikhailova N."/>
            <person name="Held B."/>
            <person name="Detter J.C."/>
            <person name="Tapia R."/>
            <person name="Han C."/>
            <person name="Land M."/>
            <person name="Hauser L."/>
            <person name="Markowitz V."/>
            <person name="Cheng J.-F."/>
            <person name="Hugenholtz P."/>
            <person name="Woyke T."/>
            <person name="Wu D."/>
            <person name="Tindall B."/>
            <person name="Brambilla E."/>
            <person name="Klenk H.-P."/>
            <person name="Eisen J.A."/>
        </authorList>
    </citation>
    <scope>NUCLEOTIDE SEQUENCE [LARGE SCALE GENOMIC DNA]</scope>
    <source>
        <strain evidence="10">DSM 18603</strain>
    </source>
</reference>
<evidence type="ECO:0000256" key="5">
    <source>
        <dbReference type="ARBA" id="ARBA00022741"/>
    </source>
</evidence>
<dbReference type="GO" id="GO:0005524">
    <property type="term" value="F:ATP binding"/>
    <property type="evidence" value="ECO:0007669"/>
    <property type="project" value="UniProtKB-UniRule"/>
</dbReference>
<dbReference type="Proteomes" id="UP000002774">
    <property type="component" value="Chromosome"/>
</dbReference>
<dbReference type="Pfam" id="PF11734">
    <property type="entry name" value="TilS_C"/>
    <property type="match status" value="1"/>
</dbReference>
<dbReference type="InterPro" id="IPR014729">
    <property type="entry name" value="Rossmann-like_a/b/a_fold"/>
</dbReference>
<dbReference type="InterPro" id="IPR012795">
    <property type="entry name" value="tRNA_Ile_lys_synt_N"/>
</dbReference>
<dbReference type="EMBL" id="CM001403">
    <property type="protein sequence ID" value="EHQ25738.1"/>
    <property type="molecule type" value="Genomic_DNA"/>
</dbReference>
<comment type="function">
    <text evidence="8">Ligates lysine onto the cytidine present at position 34 of the AUA codon-specific tRNA(Ile) that contains the anticodon CAU, in an ATP-dependent manner. Cytidine is converted to lysidine, thus changing the amino acid specificity of the tRNA from methionine to isoleucine.</text>
</comment>
<keyword evidence="3 8" id="KW-0436">Ligase</keyword>
<dbReference type="Pfam" id="PF01171">
    <property type="entry name" value="ATP_bind_3"/>
    <property type="match status" value="1"/>
</dbReference>
<keyword evidence="2 8" id="KW-0963">Cytoplasm</keyword>
<dbReference type="SUPFAM" id="SSF52402">
    <property type="entry name" value="Adenine nucleotide alpha hydrolases-like"/>
    <property type="match status" value="1"/>
</dbReference>